<organism evidence="10 11">
    <name type="scientific">Selenomonas sputigena</name>
    <dbReference type="NCBI Taxonomy" id="69823"/>
    <lineage>
        <taxon>Bacteria</taxon>
        <taxon>Bacillati</taxon>
        <taxon>Bacillota</taxon>
        <taxon>Negativicutes</taxon>
        <taxon>Selenomonadales</taxon>
        <taxon>Selenomonadaceae</taxon>
        <taxon>Selenomonas</taxon>
    </lineage>
</organism>
<protein>
    <submittedName>
        <fullName evidence="10">Nucleotidyltransferase domain-containing protein</fullName>
        <ecNumber evidence="10">2.7.7.-</ecNumber>
    </submittedName>
</protein>
<sequence length="135" mass="15438">MQKPVFAMKPQEVKSKAQTDGPDFRKDGAQYPRSGRSCVRLAMEQIVATVKPLADKYRVKEIYLFGSYARGEADENSDLDFLVFGGEMFKRTMIFALAEDLREALKKKVDVFEIGEVNPDSEFYKRIMKEKVLVA</sequence>
<dbReference type="PANTHER" id="PTHR33571:SF14">
    <property type="entry name" value="PROTEIN ADENYLYLTRANSFERASE MJ0435-RELATED"/>
    <property type="match status" value="1"/>
</dbReference>
<dbReference type="PANTHER" id="PTHR33571">
    <property type="entry name" value="SSL8005 PROTEIN"/>
    <property type="match status" value="1"/>
</dbReference>
<evidence type="ECO:0000259" key="9">
    <source>
        <dbReference type="Pfam" id="PF18765"/>
    </source>
</evidence>
<comment type="cofactor">
    <cofactor evidence="1">
        <name>Mg(2+)</name>
        <dbReference type="ChEBI" id="CHEBI:18420"/>
    </cofactor>
</comment>
<evidence type="ECO:0000313" key="10">
    <source>
        <dbReference type="EMBL" id="MEX5285405.1"/>
    </source>
</evidence>
<evidence type="ECO:0000256" key="1">
    <source>
        <dbReference type="ARBA" id="ARBA00001946"/>
    </source>
</evidence>
<keyword evidence="5" id="KW-0547">Nucleotide-binding</keyword>
<keyword evidence="11" id="KW-1185">Reference proteome</keyword>
<evidence type="ECO:0000256" key="7">
    <source>
        <dbReference type="ARBA" id="ARBA00022842"/>
    </source>
</evidence>
<name>A0ABV3X5D1_9FIRM</name>
<keyword evidence="2 10" id="KW-0808">Transferase</keyword>
<reference evidence="10 11" key="1">
    <citation type="submission" date="2023-04" db="EMBL/GenBank/DDBJ databases">
        <title>Genome Sequence of Selenomonas sputigena ATCC 33150.</title>
        <authorList>
            <person name="Miller D.P."/>
            <person name="Anvari S."/>
            <person name="Polson S.W."/>
            <person name="Macdonald M."/>
            <person name="Mcdowell J.V."/>
        </authorList>
    </citation>
    <scope>NUCLEOTIDE SEQUENCE [LARGE SCALE GENOMIC DNA]</scope>
    <source>
        <strain evidence="10 11">ATCC 33150</strain>
    </source>
</reference>
<evidence type="ECO:0000256" key="4">
    <source>
        <dbReference type="ARBA" id="ARBA00022723"/>
    </source>
</evidence>
<evidence type="ECO:0000256" key="6">
    <source>
        <dbReference type="ARBA" id="ARBA00022840"/>
    </source>
</evidence>
<dbReference type="SUPFAM" id="SSF81301">
    <property type="entry name" value="Nucleotidyltransferase"/>
    <property type="match status" value="1"/>
</dbReference>
<gene>
    <name evidence="10" type="ORF">QCO44_07115</name>
</gene>
<proteinExistence type="predicted"/>
<dbReference type="GO" id="GO:0016779">
    <property type="term" value="F:nucleotidyltransferase activity"/>
    <property type="evidence" value="ECO:0007669"/>
    <property type="project" value="UniProtKB-KW"/>
</dbReference>
<feature type="domain" description="Polymerase beta nucleotidyltransferase" evidence="9">
    <location>
        <begin position="51"/>
        <end position="134"/>
    </location>
</feature>
<evidence type="ECO:0000256" key="8">
    <source>
        <dbReference type="SAM" id="MobiDB-lite"/>
    </source>
</evidence>
<dbReference type="InterPro" id="IPR041633">
    <property type="entry name" value="Polbeta"/>
</dbReference>
<accession>A0ABV3X5D1</accession>
<evidence type="ECO:0000256" key="3">
    <source>
        <dbReference type="ARBA" id="ARBA00022695"/>
    </source>
</evidence>
<feature type="region of interest" description="Disordered" evidence="8">
    <location>
        <begin position="1"/>
        <end position="32"/>
    </location>
</feature>
<keyword evidence="6" id="KW-0067">ATP-binding</keyword>
<keyword evidence="4" id="KW-0479">Metal-binding</keyword>
<dbReference type="CDD" id="cd05403">
    <property type="entry name" value="NT_KNTase_like"/>
    <property type="match status" value="1"/>
</dbReference>
<dbReference type="InterPro" id="IPR052038">
    <property type="entry name" value="Type-VII_TA_antitoxin"/>
</dbReference>
<dbReference type="Gene3D" id="3.30.460.10">
    <property type="entry name" value="Beta Polymerase, domain 2"/>
    <property type="match status" value="1"/>
</dbReference>
<comment type="caution">
    <text evidence="10">The sequence shown here is derived from an EMBL/GenBank/DDBJ whole genome shotgun (WGS) entry which is preliminary data.</text>
</comment>
<dbReference type="EMBL" id="JARVLH010000003">
    <property type="protein sequence ID" value="MEX5285405.1"/>
    <property type="molecule type" value="Genomic_DNA"/>
</dbReference>
<dbReference type="Pfam" id="PF18765">
    <property type="entry name" value="Polbeta"/>
    <property type="match status" value="1"/>
</dbReference>
<keyword evidence="7" id="KW-0460">Magnesium</keyword>
<evidence type="ECO:0000256" key="2">
    <source>
        <dbReference type="ARBA" id="ARBA00022679"/>
    </source>
</evidence>
<evidence type="ECO:0000256" key="5">
    <source>
        <dbReference type="ARBA" id="ARBA00022741"/>
    </source>
</evidence>
<dbReference type="RefSeq" id="WP_368847130.1">
    <property type="nucleotide sequence ID" value="NZ_CP194411.1"/>
</dbReference>
<dbReference type="InterPro" id="IPR043519">
    <property type="entry name" value="NT_sf"/>
</dbReference>
<keyword evidence="3 10" id="KW-0548">Nucleotidyltransferase</keyword>
<dbReference type="EC" id="2.7.7.-" evidence="10"/>
<evidence type="ECO:0000313" key="11">
    <source>
        <dbReference type="Proteomes" id="UP001559623"/>
    </source>
</evidence>
<feature type="compositionally biased region" description="Basic and acidic residues" evidence="8">
    <location>
        <begin position="11"/>
        <end position="28"/>
    </location>
</feature>
<dbReference type="Proteomes" id="UP001559623">
    <property type="component" value="Unassembled WGS sequence"/>
</dbReference>